<dbReference type="InterPro" id="IPR051908">
    <property type="entry name" value="Ribosomal_N-acetyltransferase"/>
</dbReference>
<reference evidence="3" key="1">
    <citation type="submission" date="2020-05" db="EMBL/GenBank/DDBJ databases">
        <title>Phylogenomic resolution of chytrid fungi.</title>
        <authorList>
            <person name="Stajich J.E."/>
            <person name="Amses K."/>
            <person name="Simmons R."/>
            <person name="Seto K."/>
            <person name="Myers J."/>
            <person name="Bonds A."/>
            <person name="Quandt C.A."/>
            <person name="Barry K."/>
            <person name="Liu P."/>
            <person name="Grigoriev I."/>
            <person name="Longcore J.E."/>
            <person name="James T.Y."/>
        </authorList>
    </citation>
    <scope>NUCLEOTIDE SEQUENCE</scope>
    <source>
        <strain evidence="3">JEL0318</strain>
    </source>
</reference>
<dbReference type="AlphaFoldDB" id="A0AAD5SH70"/>
<dbReference type="PANTHER" id="PTHR43441:SF2">
    <property type="entry name" value="FAMILY ACETYLTRANSFERASE, PUTATIVE (AFU_ORTHOLOGUE AFUA_7G00850)-RELATED"/>
    <property type="match status" value="1"/>
</dbReference>
<proteinExistence type="predicted"/>
<organism evidence="3 4">
    <name type="scientific">Rhizophlyctis rosea</name>
    <dbReference type="NCBI Taxonomy" id="64517"/>
    <lineage>
        <taxon>Eukaryota</taxon>
        <taxon>Fungi</taxon>
        <taxon>Fungi incertae sedis</taxon>
        <taxon>Chytridiomycota</taxon>
        <taxon>Chytridiomycota incertae sedis</taxon>
        <taxon>Chytridiomycetes</taxon>
        <taxon>Rhizophlyctidales</taxon>
        <taxon>Rhizophlyctidaceae</taxon>
        <taxon>Rhizophlyctis</taxon>
    </lineage>
</organism>
<dbReference type="EMBL" id="JADGJD010000119">
    <property type="protein sequence ID" value="KAJ3054728.1"/>
    <property type="molecule type" value="Genomic_DNA"/>
</dbReference>
<dbReference type="InterPro" id="IPR016181">
    <property type="entry name" value="Acyl_CoA_acyltransferase"/>
</dbReference>
<evidence type="ECO:0000313" key="3">
    <source>
        <dbReference type="EMBL" id="KAJ3054728.1"/>
    </source>
</evidence>
<dbReference type="InterPro" id="IPR000182">
    <property type="entry name" value="GNAT_dom"/>
</dbReference>
<dbReference type="Pfam" id="PF13302">
    <property type="entry name" value="Acetyltransf_3"/>
    <property type="match status" value="1"/>
</dbReference>
<dbReference type="GO" id="GO:1990189">
    <property type="term" value="F:protein N-terminal-serine acetyltransferase activity"/>
    <property type="evidence" value="ECO:0007669"/>
    <property type="project" value="TreeGrafter"/>
</dbReference>
<keyword evidence="4" id="KW-1185">Reference proteome</keyword>
<comment type="caution">
    <text evidence="3">The sequence shown here is derived from an EMBL/GenBank/DDBJ whole genome shotgun (WGS) entry which is preliminary data.</text>
</comment>
<protein>
    <recommendedName>
        <fullName evidence="2">N-acetyltransferase domain-containing protein</fullName>
    </recommendedName>
</protein>
<dbReference type="Gene3D" id="3.40.630.30">
    <property type="match status" value="1"/>
</dbReference>
<feature type="region of interest" description="Disordered" evidence="1">
    <location>
        <begin position="1"/>
        <end position="20"/>
    </location>
</feature>
<sequence length="220" mass="25052">MSLDEIFTSTEPGPEHRARPLSETVQFKQLAGPKVIVRPINHKDPAEIEALFKTTDESTFIYMWYGPFPNLSSFTEGLIHRSKIPGWTSLVWIDRETGYIVGSGAYHRVDLSNRTVELGGLWIGKDWAGKGLALEAIALMTWQAIKHWGFVRVEWKTHHLNIGSQKLAERAGLTLEGRFRKHMYYKGASRDTFWYAVIDDDYADVEAALLNKLKPIGYRG</sequence>
<gene>
    <name evidence="3" type="ORF">HK097_000975</name>
</gene>
<evidence type="ECO:0000256" key="1">
    <source>
        <dbReference type="SAM" id="MobiDB-lite"/>
    </source>
</evidence>
<dbReference type="GO" id="GO:0008999">
    <property type="term" value="F:protein-N-terminal-alanine acetyltransferase activity"/>
    <property type="evidence" value="ECO:0007669"/>
    <property type="project" value="TreeGrafter"/>
</dbReference>
<dbReference type="Proteomes" id="UP001212841">
    <property type="component" value="Unassembled WGS sequence"/>
</dbReference>
<feature type="domain" description="N-acetyltransferase" evidence="2">
    <location>
        <begin position="35"/>
        <end position="191"/>
    </location>
</feature>
<name>A0AAD5SH70_9FUNG</name>
<dbReference type="SUPFAM" id="SSF55729">
    <property type="entry name" value="Acyl-CoA N-acyltransferases (Nat)"/>
    <property type="match status" value="1"/>
</dbReference>
<evidence type="ECO:0000313" key="4">
    <source>
        <dbReference type="Proteomes" id="UP001212841"/>
    </source>
</evidence>
<dbReference type="PROSITE" id="PS51186">
    <property type="entry name" value="GNAT"/>
    <property type="match status" value="1"/>
</dbReference>
<accession>A0AAD5SH70</accession>
<dbReference type="PANTHER" id="PTHR43441">
    <property type="entry name" value="RIBOSOMAL-PROTEIN-SERINE ACETYLTRANSFERASE"/>
    <property type="match status" value="1"/>
</dbReference>
<evidence type="ECO:0000259" key="2">
    <source>
        <dbReference type="PROSITE" id="PS51186"/>
    </source>
</evidence>